<evidence type="ECO:0000256" key="2">
    <source>
        <dbReference type="ARBA" id="ARBA00022803"/>
    </source>
</evidence>
<reference evidence="4 5" key="1">
    <citation type="submission" date="2018-06" db="EMBL/GenBank/DDBJ databases">
        <title>Comparative genomics reveals the genomic features of Rhizophagus irregularis, R. cerebriforme, R. diaphanum and Gigaspora rosea, and their symbiotic lifestyle signature.</title>
        <authorList>
            <person name="Morin E."/>
            <person name="San Clemente H."/>
            <person name="Chen E.C.H."/>
            <person name="De La Providencia I."/>
            <person name="Hainaut M."/>
            <person name="Kuo A."/>
            <person name="Kohler A."/>
            <person name="Murat C."/>
            <person name="Tang N."/>
            <person name="Roy S."/>
            <person name="Loubradou J."/>
            <person name="Henrissat B."/>
            <person name="Grigoriev I.V."/>
            <person name="Corradi N."/>
            <person name="Roux C."/>
            <person name="Martin F.M."/>
        </authorList>
    </citation>
    <scope>NUCLEOTIDE SEQUENCE [LARGE SCALE GENOMIC DNA]</scope>
    <source>
        <strain evidence="4 5">DAOM 194757</strain>
    </source>
</reference>
<protein>
    <submittedName>
        <fullName evidence="4">Uncharacterized protein</fullName>
    </submittedName>
</protein>
<dbReference type="EMBL" id="QKWP01000026">
    <property type="protein sequence ID" value="RIB29933.1"/>
    <property type="molecule type" value="Genomic_DNA"/>
</dbReference>
<dbReference type="OrthoDB" id="539634at2759"/>
<dbReference type="InterPro" id="IPR050498">
    <property type="entry name" value="Ycf3"/>
</dbReference>
<comment type="caution">
    <text evidence="4">The sequence shown here is derived from an EMBL/GenBank/DDBJ whole genome shotgun (WGS) entry which is preliminary data.</text>
</comment>
<sequence>MKAMDIKWAYTKAIEESLEKIPEYLQAIYEVSKERNSKSLRKLILEQTQEGADDCYIYKYISFLSSNKSSEIELNDICMMKKYKKELLDINKLLKVDSDNAFALCKRGAIYRSMNRHDGALLNLNKSLNINPYNELALSNRGVIYRIMNRNDEALLDLNKSLDINPYNPLALSNRGAIYRI</sequence>
<dbReference type="PANTHER" id="PTHR44858:SF1">
    <property type="entry name" value="UDP-N-ACETYLGLUCOSAMINE--PEPTIDE N-ACETYLGLUCOSAMINYLTRANSFERASE SPINDLY-RELATED"/>
    <property type="match status" value="1"/>
</dbReference>
<evidence type="ECO:0000256" key="1">
    <source>
        <dbReference type="ARBA" id="ARBA00022737"/>
    </source>
</evidence>
<feature type="repeat" description="TPR" evidence="3">
    <location>
        <begin position="101"/>
        <end position="134"/>
    </location>
</feature>
<dbReference type="InterPro" id="IPR011990">
    <property type="entry name" value="TPR-like_helical_dom_sf"/>
</dbReference>
<keyword evidence="5" id="KW-1185">Reference proteome</keyword>
<evidence type="ECO:0000313" key="5">
    <source>
        <dbReference type="Proteomes" id="UP000266673"/>
    </source>
</evidence>
<feature type="repeat" description="TPR" evidence="3">
    <location>
        <begin position="135"/>
        <end position="168"/>
    </location>
</feature>
<keyword evidence="2 3" id="KW-0802">TPR repeat</keyword>
<evidence type="ECO:0000256" key="3">
    <source>
        <dbReference type="PROSITE-ProRule" id="PRU00339"/>
    </source>
</evidence>
<organism evidence="4 5">
    <name type="scientific">Gigaspora rosea</name>
    <dbReference type="NCBI Taxonomy" id="44941"/>
    <lineage>
        <taxon>Eukaryota</taxon>
        <taxon>Fungi</taxon>
        <taxon>Fungi incertae sedis</taxon>
        <taxon>Mucoromycota</taxon>
        <taxon>Glomeromycotina</taxon>
        <taxon>Glomeromycetes</taxon>
        <taxon>Diversisporales</taxon>
        <taxon>Gigasporaceae</taxon>
        <taxon>Gigaspora</taxon>
    </lineage>
</organism>
<accession>A0A397WB61</accession>
<proteinExistence type="predicted"/>
<dbReference type="SMART" id="SM00028">
    <property type="entry name" value="TPR"/>
    <property type="match status" value="2"/>
</dbReference>
<dbReference type="PANTHER" id="PTHR44858">
    <property type="entry name" value="TETRATRICOPEPTIDE REPEAT PROTEIN 6"/>
    <property type="match status" value="1"/>
</dbReference>
<dbReference type="Pfam" id="PF00515">
    <property type="entry name" value="TPR_1"/>
    <property type="match status" value="1"/>
</dbReference>
<evidence type="ECO:0000313" key="4">
    <source>
        <dbReference type="EMBL" id="RIB29933.1"/>
    </source>
</evidence>
<dbReference type="PROSITE" id="PS50005">
    <property type="entry name" value="TPR"/>
    <property type="match status" value="2"/>
</dbReference>
<dbReference type="InterPro" id="IPR019734">
    <property type="entry name" value="TPR_rpt"/>
</dbReference>
<keyword evidence="1" id="KW-0677">Repeat</keyword>
<dbReference type="AlphaFoldDB" id="A0A397WB61"/>
<dbReference type="SUPFAM" id="SSF48452">
    <property type="entry name" value="TPR-like"/>
    <property type="match status" value="1"/>
</dbReference>
<gene>
    <name evidence="4" type="ORF">C2G38_2136607</name>
</gene>
<dbReference type="Gene3D" id="1.25.40.10">
    <property type="entry name" value="Tetratricopeptide repeat domain"/>
    <property type="match status" value="1"/>
</dbReference>
<dbReference type="Proteomes" id="UP000266673">
    <property type="component" value="Unassembled WGS sequence"/>
</dbReference>
<name>A0A397WB61_9GLOM</name>
<dbReference type="Pfam" id="PF13181">
    <property type="entry name" value="TPR_8"/>
    <property type="match status" value="1"/>
</dbReference>